<dbReference type="SMART" id="SM00966">
    <property type="entry name" value="SpoVT_AbrB"/>
    <property type="match status" value="1"/>
</dbReference>
<feature type="domain" description="SpoVT-AbrB" evidence="2">
    <location>
        <begin position="1"/>
        <end position="46"/>
    </location>
</feature>
<dbReference type="SUPFAM" id="SSF89447">
    <property type="entry name" value="AbrB/MazE/MraZ-like"/>
    <property type="match status" value="1"/>
</dbReference>
<comment type="caution">
    <text evidence="3">The sequence shown here is derived from an EMBL/GenBank/DDBJ whole genome shotgun (WGS) entry which is preliminary data.</text>
</comment>
<dbReference type="PROSITE" id="PS51740">
    <property type="entry name" value="SPOVT_ABRB"/>
    <property type="match status" value="1"/>
</dbReference>
<organism evidence="3 4">
    <name type="scientific">Carboxydothermus ferrireducens DSM 11255</name>
    <dbReference type="NCBI Taxonomy" id="1119529"/>
    <lineage>
        <taxon>Bacteria</taxon>
        <taxon>Bacillati</taxon>
        <taxon>Bacillota</taxon>
        <taxon>Clostridia</taxon>
        <taxon>Thermoanaerobacterales</taxon>
        <taxon>Thermoanaerobacteraceae</taxon>
        <taxon>Carboxydothermus</taxon>
    </lineage>
</organism>
<name>A0ABX2RCN4_9THEO</name>
<dbReference type="PANTHER" id="PTHR34860:SF6">
    <property type="entry name" value="REPRESSOR-LIKE PROTEIN SSO7C3"/>
    <property type="match status" value="1"/>
</dbReference>
<evidence type="ECO:0000313" key="3">
    <source>
        <dbReference type="EMBL" id="NYE58629.1"/>
    </source>
</evidence>
<dbReference type="InterPro" id="IPR037914">
    <property type="entry name" value="SpoVT-AbrB_sf"/>
</dbReference>
<sequence length="69" mass="7901">MAEVVVSSKYQIVLPAEVRKSLGIKKGQRLHVLVENGSIRLIPSRPLNELRGYLRGMDTNIERDEEERL</sequence>
<dbReference type="Gene3D" id="2.10.260.10">
    <property type="match status" value="1"/>
</dbReference>
<evidence type="ECO:0000313" key="4">
    <source>
        <dbReference type="Proteomes" id="UP000604066"/>
    </source>
</evidence>
<dbReference type="EMBL" id="JACCBS010000003">
    <property type="protein sequence ID" value="NYE58629.1"/>
    <property type="molecule type" value="Genomic_DNA"/>
</dbReference>
<dbReference type="Proteomes" id="UP000604066">
    <property type="component" value="Unassembled WGS sequence"/>
</dbReference>
<accession>A0ABX2RCN4</accession>
<keyword evidence="4" id="KW-1185">Reference proteome</keyword>
<keyword evidence="1" id="KW-0238">DNA-binding</keyword>
<dbReference type="RefSeq" id="WP_028052782.1">
    <property type="nucleotide sequence ID" value="NZ_ATYG01000030.1"/>
</dbReference>
<dbReference type="Pfam" id="PF04014">
    <property type="entry name" value="MazE_antitoxin"/>
    <property type="match status" value="1"/>
</dbReference>
<dbReference type="InterPro" id="IPR052975">
    <property type="entry name" value="Repressor-like_regulatory"/>
</dbReference>
<proteinExistence type="predicted"/>
<protein>
    <submittedName>
        <fullName evidence="3">AbrB family looped-hinge helix DNA binding protein</fullName>
    </submittedName>
</protein>
<dbReference type="PANTHER" id="PTHR34860">
    <property type="entry name" value="REPRESSOR-LIKE PROTEIN SSO7C3"/>
    <property type="match status" value="1"/>
</dbReference>
<evidence type="ECO:0000256" key="1">
    <source>
        <dbReference type="PROSITE-ProRule" id="PRU01076"/>
    </source>
</evidence>
<dbReference type="InterPro" id="IPR007159">
    <property type="entry name" value="SpoVT-AbrB_dom"/>
</dbReference>
<reference evidence="3 4" key="1">
    <citation type="submission" date="2020-07" db="EMBL/GenBank/DDBJ databases">
        <title>Genomic Encyclopedia of Type Strains, Phase III (KMG-III): the genomes of soil and plant-associated and newly described type strains.</title>
        <authorList>
            <person name="Whitman W."/>
        </authorList>
    </citation>
    <scope>NUCLEOTIDE SEQUENCE [LARGE SCALE GENOMIC DNA]</scope>
    <source>
        <strain evidence="3 4">DSM 11255</strain>
    </source>
</reference>
<evidence type="ECO:0000259" key="2">
    <source>
        <dbReference type="PROSITE" id="PS51740"/>
    </source>
</evidence>
<gene>
    <name evidence="3" type="ORF">HDG70_002380</name>
</gene>
<dbReference type="NCBIfam" id="TIGR01439">
    <property type="entry name" value="lp_hng_hel_AbrB"/>
    <property type="match status" value="1"/>
</dbReference>